<dbReference type="EMBL" id="FPJA01000006">
    <property type="protein sequence ID" value="SFW35998.1"/>
    <property type="molecule type" value="Genomic_DNA"/>
</dbReference>
<reference evidence="3" key="1">
    <citation type="submission" date="2016-11" db="EMBL/GenBank/DDBJ databases">
        <authorList>
            <person name="Varghese N."/>
            <person name="Submissions S."/>
        </authorList>
    </citation>
    <scope>NUCLEOTIDE SEQUENCE [LARGE SCALE GENOMIC DNA]</scope>
    <source>
        <strain evidence="3">C3</strain>
    </source>
</reference>
<evidence type="ECO:0000259" key="1">
    <source>
        <dbReference type="Pfam" id="PF18813"/>
    </source>
</evidence>
<dbReference type="RefSeq" id="WP_143142238.1">
    <property type="nucleotide sequence ID" value="NZ_FPJA01000006.1"/>
</dbReference>
<dbReference type="Proteomes" id="UP000182958">
    <property type="component" value="Unassembled WGS sequence"/>
</dbReference>
<proteinExistence type="predicted"/>
<feature type="domain" description="Phage-Barnase-EndoU-ColicinE5/D-RelE like nuclease 4" evidence="1">
    <location>
        <begin position="4"/>
        <end position="169"/>
    </location>
</feature>
<protein>
    <recommendedName>
        <fullName evidence="1">Phage-Barnase-EndoU-ColicinE5/D-RelE like nuclease 4 domain-containing protein</fullName>
    </recommendedName>
</protein>
<evidence type="ECO:0000313" key="2">
    <source>
        <dbReference type="EMBL" id="SFW35998.1"/>
    </source>
</evidence>
<gene>
    <name evidence="2" type="ORF">SAMN02910323_1456</name>
</gene>
<dbReference type="Pfam" id="PF18813">
    <property type="entry name" value="PBECR4"/>
    <property type="match status" value="1"/>
</dbReference>
<dbReference type="InterPro" id="IPR041420">
    <property type="entry name" value="PBECR4"/>
</dbReference>
<name>A0A1K1NNJ9_SELRU</name>
<keyword evidence="3" id="KW-1185">Reference proteome</keyword>
<sequence>MDLLYEAAKDYSKLLDKDYHITAVYKDEVIELSFYFLPEHFYHLIGFHKLLDVKHIARPRYLYTRVMSRKLTYSSIEESKFLDEMYERMQMFHRLNGMIERMKSGDIIIEFSQKNRSRIRADFLLYDLVDESYAHLFLRRDEKYGYVPCSFFCRSDDRYIRNNKKYRVKSFSVTARG</sequence>
<accession>A0A1K1NNJ9</accession>
<organism evidence="2 3">
    <name type="scientific">Selenomonas ruminantium</name>
    <dbReference type="NCBI Taxonomy" id="971"/>
    <lineage>
        <taxon>Bacteria</taxon>
        <taxon>Bacillati</taxon>
        <taxon>Bacillota</taxon>
        <taxon>Negativicutes</taxon>
        <taxon>Selenomonadales</taxon>
        <taxon>Selenomonadaceae</taxon>
        <taxon>Selenomonas</taxon>
    </lineage>
</organism>
<evidence type="ECO:0000313" key="3">
    <source>
        <dbReference type="Proteomes" id="UP000182958"/>
    </source>
</evidence>
<dbReference type="AlphaFoldDB" id="A0A1K1NNJ9"/>